<keyword evidence="2" id="KW-1185">Reference proteome</keyword>
<sequence>MKGLREKRNETLGITVFIVAVVWLLIATIMYSSITEKRGYKLDNSATMTASAASAVAAAAAAANAAANEGANKAKGVSK</sequence>
<dbReference type="Proteomes" id="UP001558850">
    <property type="component" value="Unassembled WGS sequence"/>
</dbReference>
<dbReference type="EMBL" id="JBFRCH010000010">
    <property type="protein sequence ID" value="MEX3933910.1"/>
    <property type="molecule type" value="Genomic_DNA"/>
</dbReference>
<comment type="caution">
    <text evidence="1">The sequence shown here is derived from an EMBL/GenBank/DDBJ whole genome shotgun (WGS) entry which is preliminary data.</text>
</comment>
<evidence type="ECO:0000313" key="2">
    <source>
        <dbReference type="Proteomes" id="UP001558850"/>
    </source>
</evidence>
<gene>
    <name evidence="1" type="ORF">AB4Y32_19240</name>
</gene>
<proteinExistence type="predicted"/>
<protein>
    <submittedName>
        <fullName evidence="1">Uncharacterized protein</fullName>
    </submittedName>
</protein>
<organism evidence="1 2">
    <name type="scientific">Paraburkholderia phymatum</name>
    <dbReference type="NCBI Taxonomy" id="148447"/>
    <lineage>
        <taxon>Bacteria</taxon>
        <taxon>Pseudomonadati</taxon>
        <taxon>Pseudomonadota</taxon>
        <taxon>Betaproteobacteria</taxon>
        <taxon>Burkholderiales</taxon>
        <taxon>Burkholderiaceae</taxon>
        <taxon>Paraburkholderia</taxon>
    </lineage>
</organism>
<evidence type="ECO:0000313" key="1">
    <source>
        <dbReference type="EMBL" id="MEX3933910.1"/>
    </source>
</evidence>
<name>A0ACC6U2H7_9BURK</name>
<reference evidence="1" key="1">
    <citation type="submission" date="2024-07" db="EMBL/GenBank/DDBJ databases">
        <title>A survey of Mimosa microsymbionts across Brazilian biomes reveals a high diversity of Paraburkholderia nodulating endemic species, but also that Cupriavidus is common as a symbiont of widespread species.</title>
        <authorList>
            <person name="Rouws L."/>
            <person name="Barauna A."/>
            <person name="Beukes C."/>
            <person name="Rouws J.R.C."/>
            <person name="De Faria S.M."/>
            <person name="Gross E."/>
            <person name="Bueno Dos Reis Junior F."/>
            <person name="Simon M.F."/>
            <person name="Maluk M."/>
            <person name="Odee D.W."/>
            <person name="Kenicer G."/>
            <person name="Young J.P.W."/>
            <person name="Reis V.M."/>
            <person name="Zilli J."/>
            <person name="James E.K."/>
        </authorList>
    </citation>
    <scope>NUCLEOTIDE SEQUENCE</scope>
    <source>
        <strain evidence="1">EG181B</strain>
    </source>
</reference>
<accession>A0ACC6U2H7</accession>